<protein>
    <submittedName>
        <fullName evidence="1">Uncharacterized protein</fullName>
    </submittedName>
</protein>
<gene>
    <name evidence="1" type="ORF">DSO57_1007124</name>
</gene>
<organism evidence="1 2">
    <name type="scientific">Entomophthora muscae</name>
    <dbReference type="NCBI Taxonomy" id="34485"/>
    <lineage>
        <taxon>Eukaryota</taxon>
        <taxon>Fungi</taxon>
        <taxon>Fungi incertae sedis</taxon>
        <taxon>Zoopagomycota</taxon>
        <taxon>Entomophthoromycotina</taxon>
        <taxon>Entomophthoromycetes</taxon>
        <taxon>Entomophthorales</taxon>
        <taxon>Entomophthoraceae</taxon>
        <taxon>Entomophthora</taxon>
    </lineage>
</organism>
<dbReference type="Proteomes" id="UP001165960">
    <property type="component" value="Unassembled WGS sequence"/>
</dbReference>
<keyword evidence="2" id="KW-1185">Reference proteome</keyword>
<accession>A0ACC2SKA3</accession>
<reference evidence="1" key="1">
    <citation type="submission" date="2022-04" db="EMBL/GenBank/DDBJ databases">
        <title>Genome of the entomopathogenic fungus Entomophthora muscae.</title>
        <authorList>
            <person name="Elya C."/>
            <person name="Lovett B.R."/>
            <person name="Lee E."/>
            <person name="Macias A.M."/>
            <person name="Hajek A.E."/>
            <person name="De Bivort B.L."/>
            <person name="Kasson M.T."/>
            <person name="De Fine Licht H.H."/>
            <person name="Stajich J.E."/>
        </authorList>
    </citation>
    <scope>NUCLEOTIDE SEQUENCE</scope>
    <source>
        <strain evidence="1">Berkeley</strain>
    </source>
</reference>
<comment type="caution">
    <text evidence="1">The sequence shown here is derived from an EMBL/GenBank/DDBJ whole genome shotgun (WGS) entry which is preliminary data.</text>
</comment>
<proteinExistence type="predicted"/>
<evidence type="ECO:0000313" key="2">
    <source>
        <dbReference type="Proteomes" id="UP001165960"/>
    </source>
</evidence>
<sequence>MNWTNLSLGIMSIILNLLLLHIFFKVNNRSLSHTLIGVIATVDLASGICISAMCAINLVFGDVLFFKTRWHCNGIGMGIIFFTCMSSYLIGLLSAERYFRVSRYEGMSRRTALSLTVLVVAALSITSIGTSLNNGYKPDPTYVYCLPYGTNWSVAMFTVTKIVLTAPLPVLVSSYIGIFIHCSKRIRDFPILSKLVRMILFISVYCACFIPSMILIWCDFFSTLDQCPISILVSAPIVLSALPVANPFLVMFLHQQMAAAFSRFFSDTLDSLPKEPQIFQRSSTCFDQS</sequence>
<dbReference type="EMBL" id="QTSX02004991">
    <property type="protein sequence ID" value="KAJ9062768.1"/>
    <property type="molecule type" value="Genomic_DNA"/>
</dbReference>
<name>A0ACC2SKA3_9FUNG</name>
<evidence type="ECO:0000313" key="1">
    <source>
        <dbReference type="EMBL" id="KAJ9062768.1"/>
    </source>
</evidence>